<dbReference type="AlphaFoldDB" id="A0A0E3JNJ2"/>
<keyword evidence="3" id="KW-1185">Reference proteome</keyword>
<proteinExistence type="predicted"/>
<dbReference type="STRING" id="1548.CSCA_2210"/>
<evidence type="ECO:0000313" key="2">
    <source>
        <dbReference type="EMBL" id="AKA69335.1"/>
    </source>
</evidence>
<gene>
    <name evidence="2" type="ORF">CSCA_2210</name>
</gene>
<feature type="coiled-coil region" evidence="1">
    <location>
        <begin position="50"/>
        <end position="77"/>
    </location>
</feature>
<dbReference type="Proteomes" id="UP000033115">
    <property type="component" value="Chromosome"/>
</dbReference>
<dbReference type="EMBL" id="CP009933">
    <property type="protein sequence ID" value="AKA69335.1"/>
    <property type="molecule type" value="Genomic_DNA"/>
</dbReference>
<accession>A0A0E3JNJ2</accession>
<evidence type="ECO:0000256" key="1">
    <source>
        <dbReference type="SAM" id="Coils"/>
    </source>
</evidence>
<dbReference type="HOGENOM" id="CLU_1537442_0_0_9"/>
<sequence length="174" mass="20149">MKTTKKNQIINFYKDGLYIDNIIEKGFNKKYVKQVIRDFKASNFDSPLNRKTNIDDIKQLAEILEDLQNKCDKLNINVNISISVNSCNPDSISNNIPLLNPVTAFRDMGEAKLRKQLKLFKLEQLINMIKVYTPDLNGRIYRQKDINVVIEYIVEIASKLSKMGQVFRNTSTDE</sequence>
<dbReference type="RefSeq" id="WP_029163080.1">
    <property type="nucleotide sequence ID" value="NZ_CP009933.1"/>
</dbReference>
<name>A0A0E3JNJ2_CLOSL</name>
<dbReference type="KEGG" id="csq:CSCA_2210"/>
<protein>
    <submittedName>
        <fullName evidence="2">Uncharacterized protein</fullName>
    </submittedName>
</protein>
<evidence type="ECO:0000313" key="3">
    <source>
        <dbReference type="Proteomes" id="UP000033115"/>
    </source>
</evidence>
<keyword evidence="1" id="KW-0175">Coiled coil</keyword>
<organism evidence="2 3">
    <name type="scientific">Clostridium scatologenes</name>
    <dbReference type="NCBI Taxonomy" id="1548"/>
    <lineage>
        <taxon>Bacteria</taxon>
        <taxon>Bacillati</taxon>
        <taxon>Bacillota</taxon>
        <taxon>Clostridia</taxon>
        <taxon>Eubacteriales</taxon>
        <taxon>Clostridiaceae</taxon>
        <taxon>Clostridium</taxon>
    </lineage>
</organism>
<reference evidence="2 3" key="1">
    <citation type="journal article" date="2015" name="J. Biotechnol.">
        <title>Complete genome sequence of a malodorant-producing acetogen, Clostridium scatologenes ATCC 25775(T).</title>
        <authorList>
            <person name="Zhu Z."/>
            <person name="Guo T."/>
            <person name="Zheng H."/>
            <person name="Song T."/>
            <person name="Ouyang P."/>
            <person name="Xie J."/>
        </authorList>
    </citation>
    <scope>NUCLEOTIDE SEQUENCE [LARGE SCALE GENOMIC DNA]</scope>
    <source>
        <strain evidence="2 3">ATCC 25775</strain>
    </source>
</reference>